<dbReference type="NCBIfam" id="TIGR01646">
    <property type="entry name" value="vgr_GE"/>
    <property type="match status" value="1"/>
</dbReference>
<reference evidence="1 2" key="1">
    <citation type="submission" date="2021-08" db="EMBL/GenBank/DDBJ databases">
        <authorList>
            <person name="Peeters C."/>
        </authorList>
    </citation>
    <scope>NUCLEOTIDE SEQUENCE [LARGE SCALE GENOMIC DNA]</scope>
    <source>
        <strain evidence="1 2">LMG 23992</strain>
    </source>
</reference>
<dbReference type="InterPro" id="IPR006533">
    <property type="entry name" value="T6SS_Vgr_RhsGE"/>
</dbReference>
<organism evidence="1 2">
    <name type="scientific">Cupriavidus laharis</name>
    <dbReference type="NCBI Taxonomy" id="151654"/>
    <lineage>
        <taxon>Bacteria</taxon>
        <taxon>Pseudomonadati</taxon>
        <taxon>Pseudomonadota</taxon>
        <taxon>Betaproteobacteria</taxon>
        <taxon>Burkholderiales</taxon>
        <taxon>Burkholderiaceae</taxon>
        <taxon>Cupriavidus</taxon>
    </lineage>
</organism>
<comment type="caution">
    <text evidence="1">The sequence shown here is derived from an EMBL/GenBank/DDBJ whole genome shotgun (WGS) entry which is preliminary data.</text>
</comment>
<evidence type="ECO:0000313" key="1">
    <source>
        <dbReference type="EMBL" id="CAG9165724.1"/>
    </source>
</evidence>
<dbReference type="Gene3D" id="3.55.50.10">
    <property type="entry name" value="Baseplate protein-like domains"/>
    <property type="match status" value="1"/>
</dbReference>
<keyword evidence="2" id="KW-1185">Reference proteome</keyword>
<dbReference type="Proteomes" id="UP000727654">
    <property type="component" value="Unassembled WGS sequence"/>
</dbReference>
<evidence type="ECO:0000313" key="2">
    <source>
        <dbReference type="Proteomes" id="UP000727654"/>
    </source>
</evidence>
<evidence type="ECO:0008006" key="3">
    <source>
        <dbReference type="Google" id="ProtNLM"/>
    </source>
</evidence>
<dbReference type="Gene3D" id="4.10.220.110">
    <property type="match status" value="1"/>
</dbReference>
<accession>A0ABM8WEJ1</accession>
<name>A0ABM8WEJ1_9BURK</name>
<dbReference type="SUPFAM" id="SSF69279">
    <property type="entry name" value="Phage tail proteins"/>
    <property type="match status" value="2"/>
</dbReference>
<gene>
    <name evidence="1" type="ORF">LMG23992_00583</name>
</gene>
<dbReference type="Pfam" id="PF05954">
    <property type="entry name" value="Phage_GPD"/>
    <property type="match status" value="1"/>
</dbReference>
<proteinExistence type="predicted"/>
<dbReference type="RefSeq" id="WP_224078274.1">
    <property type="nucleotide sequence ID" value="NZ_CAJZAI010000001.1"/>
</dbReference>
<dbReference type="EMBL" id="CAJZAI010000001">
    <property type="protein sequence ID" value="CAG9165724.1"/>
    <property type="molecule type" value="Genomic_DNA"/>
</dbReference>
<dbReference type="Gene3D" id="2.30.110.50">
    <property type="match status" value="1"/>
</dbReference>
<protein>
    <recommendedName>
        <fullName evidence="3">Type VI secretion system tip protein VgrG</fullName>
    </recommendedName>
</protein>
<sequence length="360" mass="40764">MGIRDHLPFPARTVTVAGPALPEILGQSPFTFVRLEGHENLCSLFEYELELKTPDKPYNFHGPEGNFDLREMNGRELTVRIELDGMGKGLAGRIGSGTREISGIVDRARYLRAEGRHFVYGLTLRPWLWIASQNRNSRVFENRTDIEIIEEVLSAYTFPVERRLDAAKYPKRVYRTQCNESDYVFVARLMQHWGISWFFEHSAGRHRLVLVDHVGGYLTMPSEAYQVLEIHPPGVRIDQEHLDTFTVVDAVVAGKYTTNAYSFTQPRGNLTASSSDPRDTGLNTGELHQEVYDFPSEHAQPATDNHPWNEGDMIARIRMEAIRSQGLRCFGAGNLREAISTRRCICICPTARLPEIGNSA</sequence>